<protein>
    <submittedName>
        <fullName evidence="3">Tryptophan 7-halogenase</fullName>
    </submittedName>
</protein>
<dbReference type="GO" id="GO:0000166">
    <property type="term" value="F:nucleotide binding"/>
    <property type="evidence" value="ECO:0007669"/>
    <property type="project" value="UniProtKB-KW"/>
</dbReference>
<dbReference type="Gene3D" id="3.50.50.60">
    <property type="entry name" value="FAD/NAD(P)-binding domain"/>
    <property type="match status" value="1"/>
</dbReference>
<keyword evidence="2" id="KW-0547">Nucleotide-binding</keyword>
<feature type="binding site" evidence="2">
    <location>
        <position position="359"/>
    </location>
    <ligand>
        <name>L-tryptophan</name>
        <dbReference type="ChEBI" id="CHEBI:57912"/>
    </ligand>
</feature>
<evidence type="ECO:0000256" key="2">
    <source>
        <dbReference type="PIRSR" id="PIRSR011396-2"/>
    </source>
</evidence>
<organism evidence="3 4">
    <name type="scientific">Thalassotalea euphylliae</name>
    <dbReference type="NCBI Taxonomy" id="1655234"/>
    <lineage>
        <taxon>Bacteria</taxon>
        <taxon>Pseudomonadati</taxon>
        <taxon>Pseudomonadota</taxon>
        <taxon>Gammaproteobacteria</taxon>
        <taxon>Alteromonadales</taxon>
        <taxon>Colwelliaceae</taxon>
        <taxon>Thalassotalea</taxon>
    </lineage>
</organism>
<dbReference type="AlphaFoldDB" id="A0A3E0TU31"/>
<feature type="binding site" evidence="2">
    <location>
        <position position="350"/>
    </location>
    <ligand>
        <name>FAD</name>
        <dbReference type="ChEBI" id="CHEBI:57692"/>
    </ligand>
</feature>
<dbReference type="RefSeq" id="WP_116009042.1">
    <property type="nucleotide sequence ID" value="NZ_QUOU01000001.1"/>
</dbReference>
<dbReference type="EMBL" id="QUOU01000001">
    <property type="protein sequence ID" value="REL27979.1"/>
    <property type="molecule type" value="Genomic_DNA"/>
</dbReference>
<evidence type="ECO:0000256" key="1">
    <source>
        <dbReference type="PIRSR" id="PIRSR011396-1"/>
    </source>
</evidence>
<dbReference type="InterPro" id="IPR033856">
    <property type="entry name" value="Trp_halogen"/>
</dbReference>
<feature type="binding site" evidence="2">
    <location>
        <position position="363"/>
    </location>
    <ligand>
        <name>FAD</name>
        <dbReference type="ChEBI" id="CHEBI:57692"/>
    </ligand>
</feature>
<dbReference type="InterPro" id="IPR050816">
    <property type="entry name" value="Flavin-dep_Halogenase_NPB"/>
</dbReference>
<name>A0A3E0TU31_9GAMM</name>
<dbReference type="PANTHER" id="PTHR43747:SF4">
    <property type="entry name" value="FLAVIN-DEPENDENT TRYPTOPHAN HALOGENASE"/>
    <property type="match status" value="1"/>
</dbReference>
<feature type="active site" evidence="1">
    <location>
        <position position="97"/>
    </location>
</feature>
<keyword evidence="2" id="KW-0285">Flavoprotein</keyword>
<feature type="binding site" evidence="2">
    <location>
        <position position="97"/>
    </location>
    <ligand>
        <name>7-chloro-L-tryptophan</name>
        <dbReference type="ChEBI" id="CHEBI:58713"/>
    </ligand>
</feature>
<keyword evidence="2" id="KW-0274">FAD</keyword>
<dbReference type="InterPro" id="IPR006905">
    <property type="entry name" value="Flavin_halogenase"/>
</dbReference>
<evidence type="ECO:0000313" key="3">
    <source>
        <dbReference type="EMBL" id="REL27979.1"/>
    </source>
</evidence>
<reference evidence="3 4" key="1">
    <citation type="submission" date="2018-08" db="EMBL/GenBank/DDBJ databases">
        <title>Thalassotalea euphylliae genome.</title>
        <authorList>
            <person name="Summers S."/>
            <person name="Rice S.A."/>
            <person name="Freckelton M.L."/>
            <person name="Nedved B.T."/>
            <person name="Hadfield M.G."/>
        </authorList>
    </citation>
    <scope>NUCLEOTIDE SEQUENCE [LARGE SCALE GENOMIC DNA]</scope>
    <source>
        <strain evidence="3 4">H1</strain>
    </source>
</reference>
<gene>
    <name evidence="3" type="ORF">DXX93_16365</name>
</gene>
<dbReference type="Proteomes" id="UP000256478">
    <property type="component" value="Unassembled WGS sequence"/>
</dbReference>
<accession>A0A3E0TU31</accession>
<dbReference type="SUPFAM" id="SSF51905">
    <property type="entry name" value="FAD/NAD(P)-binding domain"/>
    <property type="match status" value="1"/>
</dbReference>
<dbReference type="GO" id="GO:0004497">
    <property type="term" value="F:monooxygenase activity"/>
    <property type="evidence" value="ECO:0007669"/>
    <property type="project" value="InterPro"/>
</dbReference>
<feature type="binding site" evidence="2">
    <location>
        <position position="202"/>
    </location>
    <ligand>
        <name>FAD</name>
        <dbReference type="ChEBI" id="CHEBI:57692"/>
    </ligand>
</feature>
<sequence length="517" mass="58707">MTNNTNSHQVPVSHETNVADNQQIRKVVILGGGTAGWISAALLKKLLGEAVAIELVESQEIGTVGVGEATIPPIQVLNTVLGINEAEFLRETKATIKLAIRFENWKQQGHQYYHSFGAIGKSMAFCHFHHLLKRAGGLEDESQLWQYDLNYLCAEAGKFAKIKTKDPIIDMPYAYHFDAGLYAKYLRKFSEKLGVVRTEGLVERVNQCADSGNIKELILKSGQVVAGDLFIDCSGFKGLLIQQTLRTGYEDWSQWLQCDSALAVPSERHEKTAPYTRSIAHSAGWQWRIPLQHRNGNGLVYSSRHYSEQEASDILLSHLDTKPLADPKPIRFQTGRRYQQWHKNVIAVGLSSGFLEPLESTSIHLIQSAVVRLVHLFPHCGITADVVDEYNKQSKVEFEQIRDFLILHYHVTERTDSQFWRDMRAMDIPDSLRHKIALFKENGRLFRDQNDLFLENSWLQVMVGQGILPKDYHPMANSMSLDYIEETLKKIKAIKADPVSKLPSHDEFLAHYCQLKK</sequence>
<dbReference type="PIRSF" id="PIRSF011396">
    <property type="entry name" value="Trp_halogenase"/>
    <property type="match status" value="1"/>
</dbReference>
<evidence type="ECO:0000313" key="4">
    <source>
        <dbReference type="Proteomes" id="UP000256478"/>
    </source>
</evidence>
<dbReference type="OrthoDB" id="7178350at2"/>
<dbReference type="PANTHER" id="PTHR43747">
    <property type="entry name" value="FAD-BINDING PROTEIN"/>
    <property type="match status" value="1"/>
</dbReference>
<proteinExistence type="predicted"/>
<dbReference type="InterPro" id="IPR036188">
    <property type="entry name" value="FAD/NAD-bd_sf"/>
</dbReference>
<feature type="binding site" evidence="2">
    <location>
        <begin position="32"/>
        <end position="35"/>
    </location>
    <ligand>
        <name>FAD</name>
        <dbReference type="ChEBI" id="CHEBI:57692"/>
    </ligand>
</feature>
<comment type="caution">
    <text evidence="3">The sequence shown here is derived from an EMBL/GenBank/DDBJ whole genome shotgun (WGS) entry which is preliminary data.</text>
</comment>
<dbReference type="Pfam" id="PF04820">
    <property type="entry name" value="Trp_halogenase"/>
    <property type="match status" value="1"/>
</dbReference>